<feature type="domain" description="Methyltransferase" evidence="2">
    <location>
        <begin position="76"/>
        <end position="153"/>
    </location>
</feature>
<dbReference type="OrthoDB" id="6493506at2"/>
<evidence type="ECO:0000313" key="4">
    <source>
        <dbReference type="Proteomes" id="UP000006732"/>
    </source>
</evidence>
<proteinExistence type="predicted"/>
<dbReference type="KEGG" id="ppd:Ppro_3397"/>
<dbReference type="Pfam" id="PF13649">
    <property type="entry name" value="Methyltransf_25"/>
    <property type="match status" value="1"/>
</dbReference>
<dbReference type="PANTHER" id="PTHR43861:SF6">
    <property type="entry name" value="METHYLTRANSFERASE TYPE 11"/>
    <property type="match status" value="1"/>
</dbReference>
<evidence type="ECO:0000256" key="1">
    <source>
        <dbReference type="ARBA" id="ARBA00022679"/>
    </source>
</evidence>
<organism evidence="3 4">
    <name type="scientific">Pelobacter propionicus (strain DSM 2379 / NBRC 103807 / OttBd1)</name>
    <dbReference type="NCBI Taxonomy" id="338966"/>
    <lineage>
        <taxon>Bacteria</taxon>
        <taxon>Pseudomonadati</taxon>
        <taxon>Thermodesulfobacteriota</taxon>
        <taxon>Desulfuromonadia</taxon>
        <taxon>Desulfuromonadales</taxon>
        <taxon>Desulfuromonadaceae</taxon>
        <taxon>Pelobacter</taxon>
    </lineage>
</organism>
<dbReference type="AlphaFoldDB" id="A1AUG9"/>
<dbReference type="GO" id="GO:0032259">
    <property type="term" value="P:methylation"/>
    <property type="evidence" value="ECO:0007669"/>
    <property type="project" value="UniProtKB-KW"/>
</dbReference>
<dbReference type="eggNOG" id="COG0030">
    <property type="taxonomic scope" value="Bacteria"/>
</dbReference>
<dbReference type="EMBL" id="CP000482">
    <property type="protein sequence ID" value="ABL00990.1"/>
    <property type="molecule type" value="Genomic_DNA"/>
</dbReference>
<keyword evidence="3" id="KW-0489">Methyltransferase</keyword>
<protein>
    <submittedName>
        <fullName evidence="3">Methyltransferase type 12</fullName>
    </submittedName>
</protein>
<accession>A1AUG9</accession>
<dbReference type="STRING" id="338966.Ppro_3397"/>
<name>A1AUG9_PELPD</name>
<dbReference type="PANTHER" id="PTHR43861">
    <property type="entry name" value="TRANS-ACONITATE 2-METHYLTRANSFERASE-RELATED"/>
    <property type="match status" value="1"/>
</dbReference>
<gene>
    <name evidence="3" type="ordered locus">Ppro_3397</name>
</gene>
<dbReference type="Gene3D" id="3.40.50.150">
    <property type="entry name" value="Vaccinia Virus protein VP39"/>
    <property type="match status" value="1"/>
</dbReference>
<keyword evidence="4" id="KW-1185">Reference proteome</keyword>
<dbReference type="CDD" id="cd02440">
    <property type="entry name" value="AdoMet_MTases"/>
    <property type="match status" value="1"/>
</dbReference>
<evidence type="ECO:0000313" key="3">
    <source>
        <dbReference type="EMBL" id="ABL00990.1"/>
    </source>
</evidence>
<dbReference type="GO" id="GO:0008168">
    <property type="term" value="F:methyltransferase activity"/>
    <property type="evidence" value="ECO:0007669"/>
    <property type="project" value="UniProtKB-KW"/>
</dbReference>
<sequence length="239" mass="28062">MEGTSSVRLKKVLKMALINKLTASQLIRPVLRLHSYCYRLSSELAIIISKEGLHPKHSILEYESWFYNHVETSWTVLDVGSNTGIMAHLLAGKVAKVYGIELQQSLVEEAKKTFQLPNIEYFCADATCFFYQELQPIDCVVLSNVLEHIKNRSYFLHKLLTELPWRKPYEKRFLIRVPLITREWIVMYKKRLGLEYRLDDTHYIEYTQEQFAQELGECNIRVVNLDIRYGEIYAICMSD</sequence>
<dbReference type="Proteomes" id="UP000006732">
    <property type="component" value="Chromosome"/>
</dbReference>
<dbReference type="InterPro" id="IPR041698">
    <property type="entry name" value="Methyltransf_25"/>
</dbReference>
<dbReference type="HOGENOM" id="CLU_1160222_0_0_7"/>
<dbReference type="SUPFAM" id="SSF53335">
    <property type="entry name" value="S-adenosyl-L-methionine-dependent methyltransferases"/>
    <property type="match status" value="1"/>
</dbReference>
<evidence type="ECO:0000259" key="2">
    <source>
        <dbReference type="Pfam" id="PF13649"/>
    </source>
</evidence>
<dbReference type="InterPro" id="IPR029063">
    <property type="entry name" value="SAM-dependent_MTases_sf"/>
</dbReference>
<keyword evidence="1 3" id="KW-0808">Transferase</keyword>
<reference evidence="3 4" key="1">
    <citation type="submission" date="2006-10" db="EMBL/GenBank/DDBJ databases">
        <title>Complete sequence of chromosome of Pelobacter propionicus DSM 2379.</title>
        <authorList>
            <consortium name="US DOE Joint Genome Institute"/>
            <person name="Copeland A."/>
            <person name="Lucas S."/>
            <person name="Lapidus A."/>
            <person name="Barry K."/>
            <person name="Detter J.C."/>
            <person name="Glavina del Rio T."/>
            <person name="Hammon N."/>
            <person name="Israni S."/>
            <person name="Dalin E."/>
            <person name="Tice H."/>
            <person name="Pitluck S."/>
            <person name="Saunders E."/>
            <person name="Brettin T."/>
            <person name="Bruce D."/>
            <person name="Han C."/>
            <person name="Tapia R."/>
            <person name="Schmutz J."/>
            <person name="Larimer F."/>
            <person name="Land M."/>
            <person name="Hauser L."/>
            <person name="Kyrpides N."/>
            <person name="Kim E."/>
            <person name="Lovley D."/>
            <person name="Richardson P."/>
        </authorList>
    </citation>
    <scope>NUCLEOTIDE SEQUENCE [LARGE SCALE GENOMIC DNA]</scope>
    <source>
        <strain evidence="4">DSM 2379 / NBRC 103807 / OttBd1</strain>
    </source>
</reference>